<dbReference type="AlphaFoldDB" id="A0A2K8KVU7"/>
<sequence>MMANCSGCADREKGFVLVTAVIMLGLLTMLSLAMFFSSRTATQTSTSAQTSTEAYYYAETAINYIAWALANDAEFDSYASYPGSYDHAGFAEPPLPTGFTTGYYATVGDYNEWGAYRYHPGPTAISDSGAGVTGQVMYFDNTPMGNRTICFEDDAIFSNCIDVATDPASRVAPTMYHISVNLPRYIKLNIASDGTITPSMPQLPHQNPPVVGEDIPENGAVVWITAGDSNNLERDIEIFPLDPDLSAIYSGDGILAPSTCSGGLAPAACPCTAPMPATAAACETHANGDATASANMGAWITSYRIVAYAVGYVNGRASHLIRAVVR</sequence>
<evidence type="ECO:0000313" key="3">
    <source>
        <dbReference type="Proteomes" id="UP000231701"/>
    </source>
</evidence>
<dbReference type="Proteomes" id="UP000231701">
    <property type="component" value="Chromosome"/>
</dbReference>
<dbReference type="EMBL" id="CP018799">
    <property type="protein sequence ID" value="ATX78958.1"/>
    <property type="molecule type" value="Genomic_DNA"/>
</dbReference>
<keyword evidence="1" id="KW-0472">Membrane</keyword>
<keyword evidence="3" id="KW-1185">Reference proteome</keyword>
<evidence type="ECO:0008006" key="4">
    <source>
        <dbReference type="Google" id="ProtNLM"/>
    </source>
</evidence>
<keyword evidence="1" id="KW-0812">Transmembrane</keyword>
<feature type="transmembrane region" description="Helical" evidence="1">
    <location>
        <begin position="15"/>
        <end position="36"/>
    </location>
</feature>
<protein>
    <recommendedName>
        <fullName evidence="4">Type 4 fimbrial biogenesis protein PilX N-terminal domain-containing protein</fullName>
    </recommendedName>
</protein>
<organism evidence="2 3">
    <name type="scientific">Mariprofundus aestuarium</name>
    <dbReference type="NCBI Taxonomy" id="1921086"/>
    <lineage>
        <taxon>Bacteria</taxon>
        <taxon>Pseudomonadati</taxon>
        <taxon>Pseudomonadota</taxon>
        <taxon>Candidatius Mariprofundia</taxon>
        <taxon>Mariprofundales</taxon>
        <taxon>Mariprofundaceae</taxon>
        <taxon>Mariprofundus</taxon>
    </lineage>
</organism>
<reference evidence="2 3" key="1">
    <citation type="submission" date="2016-12" db="EMBL/GenBank/DDBJ databases">
        <title>Isolation and genomic insights into novel planktonic Zetaproteobacteria from stratified waters of the Chesapeake Bay.</title>
        <authorList>
            <person name="McAllister S.M."/>
            <person name="Kato S."/>
            <person name="Chan C.S."/>
            <person name="Chiu B.K."/>
            <person name="Field E.K."/>
        </authorList>
    </citation>
    <scope>NUCLEOTIDE SEQUENCE [LARGE SCALE GENOMIC DNA]</scope>
    <source>
        <strain evidence="2 3">CP-5</strain>
    </source>
</reference>
<keyword evidence="1" id="KW-1133">Transmembrane helix</keyword>
<proteinExistence type="predicted"/>
<evidence type="ECO:0000256" key="1">
    <source>
        <dbReference type="SAM" id="Phobius"/>
    </source>
</evidence>
<name>A0A2K8KVU7_MARES</name>
<gene>
    <name evidence="2" type="ORF">Ga0123461_0521</name>
</gene>
<dbReference type="KEGG" id="maes:Ga0123461_0521"/>
<evidence type="ECO:0000313" key="2">
    <source>
        <dbReference type="EMBL" id="ATX78958.1"/>
    </source>
</evidence>
<dbReference type="RefSeq" id="WP_232710308.1">
    <property type="nucleotide sequence ID" value="NZ_CP018799.1"/>
</dbReference>
<accession>A0A2K8KVU7</accession>